<evidence type="ECO:0000256" key="1">
    <source>
        <dbReference type="ARBA" id="ARBA00022553"/>
    </source>
</evidence>
<dbReference type="SUPFAM" id="SSF52540">
    <property type="entry name" value="P-loop containing nucleoside triphosphate hydrolases"/>
    <property type="match status" value="1"/>
</dbReference>
<feature type="region of interest" description="Disordered" evidence="7">
    <location>
        <begin position="1"/>
        <end position="42"/>
    </location>
</feature>
<sequence>MPQHHRSVAFSNKQKKEQLKAKRERQRNANSEVDKKPPLTCGKSLLETRGFDEVKKILPPSRSHNVNSLNYGKKNYYTDNVEEIQGGGVASKHNRYNLKFRKVQNGREHLKKLQYEPVSPLPPEELEVDSEAFYPSGLDYPKRPSWNRGISKVELDRIENRSFRLFCEEIDNIYDPEQLSLYELNLETWRQLWRVTEMSDIILIVVDARFVAAHFPPYLYKHLVEKENKGVVLVMNKCDLVPSSLVIAWTDFCAKFYPKLIVVPFSSFEGKSAKKSTLKMAMHSSLNLIDACQKLVDNNVDLRSWRKKVEEEMKEEATEKCKILKEHISEVEDKHPLTYQRYKDNVLTIGTIGHPNVGKSSLINALMGKKVVSVSKTPGHTKHFQTIFITKNVKLCDCPGLVFPSLCPKQLQVILGSYPIAQVKDPLSSIHYIACRVNMPKLLSLNPSDIGEDFRGFRWTPFHICEAWAKKRGYYTRTKGGRPDVCRAANELLRFTLVGFKGLIITLRPFGYSKNKELYDLDSRLHEINLIQNLENGTESNSMSCGRDMFLEEDSDSEDSLPSNGMTQIESSDDEEDEVEHNKFAALLSLEDT</sequence>
<keyword evidence="6" id="KW-0175">Coiled coil</keyword>
<comment type="caution">
    <text evidence="9">The sequence shown here is derived from an EMBL/GenBank/DDBJ whole genome shotgun (WGS) entry which is preliminary data.</text>
</comment>
<dbReference type="InterPro" id="IPR043358">
    <property type="entry name" value="GNL1-like"/>
</dbReference>
<dbReference type="EMBL" id="SEYY01022017">
    <property type="protein sequence ID" value="KAB7495872.1"/>
    <property type="molecule type" value="Genomic_DNA"/>
</dbReference>
<protein>
    <recommendedName>
        <fullName evidence="5">Guanine nucleotide-binding protein-like 1</fullName>
    </recommendedName>
</protein>
<evidence type="ECO:0000256" key="6">
    <source>
        <dbReference type="SAM" id="Coils"/>
    </source>
</evidence>
<organism evidence="9 10">
    <name type="scientific">Armadillidium nasatum</name>
    <dbReference type="NCBI Taxonomy" id="96803"/>
    <lineage>
        <taxon>Eukaryota</taxon>
        <taxon>Metazoa</taxon>
        <taxon>Ecdysozoa</taxon>
        <taxon>Arthropoda</taxon>
        <taxon>Crustacea</taxon>
        <taxon>Multicrustacea</taxon>
        <taxon>Malacostraca</taxon>
        <taxon>Eumalacostraca</taxon>
        <taxon>Peracarida</taxon>
        <taxon>Isopoda</taxon>
        <taxon>Oniscidea</taxon>
        <taxon>Crinocheta</taxon>
        <taxon>Armadillidiidae</taxon>
        <taxon>Armadillidium</taxon>
    </lineage>
</organism>
<name>A0A5N5SPS4_9CRUS</name>
<keyword evidence="2" id="KW-0547">Nucleotide-binding</keyword>
<dbReference type="AlphaFoldDB" id="A0A5N5SPS4"/>
<evidence type="ECO:0000259" key="8">
    <source>
        <dbReference type="PROSITE" id="PS51721"/>
    </source>
</evidence>
<dbReference type="GO" id="GO:0005525">
    <property type="term" value="F:GTP binding"/>
    <property type="evidence" value="ECO:0007669"/>
    <property type="project" value="UniProtKB-KW"/>
</dbReference>
<feature type="domain" description="CP-type G" evidence="8">
    <location>
        <begin position="189"/>
        <end position="404"/>
    </location>
</feature>
<dbReference type="Gene3D" id="3.40.50.300">
    <property type="entry name" value="P-loop containing nucleotide triphosphate hydrolases"/>
    <property type="match status" value="1"/>
</dbReference>
<dbReference type="InterPro" id="IPR006073">
    <property type="entry name" value="GTP-bd"/>
</dbReference>
<dbReference type="Proteomes" id="UP000326759">
    <property type="component" value="Unassembled WGS sequence"/>
</dbReference>
<evidence type="ECO:0000313" key="10">
    <source>
        <dbReference type="Proteomes" id="UP000326759"/>
    </source>
</evidence>
<proteinExistence type="predicted"/>
<feature type="coiled-coil region" evidence="6">
    <location>
        <begin position="307"/>
        <end position="334"/>
    </location>
</feature>
<evidence type="ECO:0000256" key="3">
    <source>
        <dbReference type="ARBA" id="ARBA00023134"/>
    </source>
</evidence>
<accession>A0A5N5SPS4</accession>
<dbReference type="InterPro" id="IPR027417">
    <property type="entry name" value="P-loop_NTPase"/>
</dbReference>
<dbReference type="PANTHER" id="PTHR45709:SF3">
    <property type="entry name" value="GUANINE NUCLEOTIDE-BINDING PROTEIN-LIKE 1"/>
    <property type="match status" value="1"/>
</dbReference>
<keyword evidence="3" id="KW-0342">GTP-binding</keyword>
<evidence type="ECO:0000256" key="4">
    <source>
        <dbReference type="ARBA" id="ARBA00037770"/>
    </source>
</evidence>
<keyword evidence="10" id="KW-1185">Reference proteome</keyword>
<reference evidence="9 10" key="1">
    <citation type="journal article" date="2019" name="PLoS Biol.">
        <title>Sex chromosomes control vertical transmission of feminizing Wolbachia symbionts in an isopod.</title>
        <authorList>
            <person name="Becking T."/>
            <person name="Chebbi M.A."/>
            <person name="Giraud I."/>
            <person name="Moumen B."/>
            <person name="Laverre T."/>
            <person name="Caubet Y."/>
            <person name="Peccoud J."/>
            <person name="Gilbert C."/>
            <person name="Cordaux R."/>
        </authorList>
    </citation>
    <scope>NUCLEOTIDE SEQUENCE [LARGE SCALE GENOMIC DNA]</scope>
    <source>
        <strain evidence="9">ANa2</strain>
        <tissue evidence="9">Whole body excluding digestive tract and cuticle</tissue>
    </source>
</reference>
<feature type="region of interest" description="Disordered" evidence="7">
    <location>
        <begin position="553"/>
        <end position="580"/>
    </location>
</feature>
<evidence type="ECO:0000256" key="7">
    <source>
        <dbReference type="SAM" id="MobiDB-lite"/>
    </source>
</evidence>
<dbReference type="CDD" id="cd01857">
    <property type="entry name" value="HSR1_MMR1"/>
    <property type="match status" value="1"/>
</dbReference>
<keyword evidence="1" id="KW-0597">Phosphoprotein</keyword>
<dbReference type="InterPro" id="IPR030378">
    <property type="entry name" value="G_CP_dom"/>
</dbReference>
<evidence type="ECO:0000313" key="9">
    <source>
        <dbReference type="EMBL" id="KAB7495872.1"/>
    </source>
</evidence>
<dbReference type="Pfam" id="PF01926">
    <property type="entry name" value="MMR_HSR1"/>
    <property type="match status" value="1"/>
</dbReference>
<dbReference type="PANTHER" id="PTHR45709">
    <property type="entry name" value="LARGE SUBUNIT GTPASE 1 HOMOLOG-RELATED"/>
    <property type="match status" value="1"/>
</dbReference>
<evidence type="ECO:0000256" key="5">
    <source>
        <dbReference type="ARBA" id="ARBA00039902"/>
    </source>
</evidence>
<dbReference type="PROSITE" id="PS51721">
    <property type="entry name" value="G_CP"/>
    <property type="match status" value="1"/>
</dbReference>
<gene>
    <name evidence="9" type="primary">Gnl1</name>
    <name evidence="9" type="ORF">Anas_12299</name>
</gene>
<dbReference type="GO" id="GO:0003924">
    <property type="term" value="F:GTPase activity"/>
    <property type="evidence" value="ECO:0007669"/>
    <property type="project" value="InterPro"/>
</dbReference>
<evidence type="ECO:0000256" key="2">
    <source>
        <dbReference type="ARBA" id="ARBA00022741"/>
    </source>
</evidence>
<dbReference type="OrthoDB" id="391988at2759"/>
<comment type="function">
    <text evidence="4">Possible regulatory or functional link with the histocompatibility cluster.</text>
</comment>